<dbReference type="Pfam" id="PF05922">
    <property type="entry name" value="Inhibitor_I9"/>
    <property type="match status" value="1"/>
</dbReference>
<evidence type="ECO:0000256" key="3">
    <source>
        <dbReference type="ARBA" id="ARBA00022801"/>
    </source>
</evidence>
<dbReference type="PROSITE" id="PS00138">
    <property type="entry name" value="SUBTILASE_SER"/>
    <property type="match status" value="1"/>
</dbReference>
<evidence type="ECO:0000256" key="5">
    <source>
        <dbReference type="PIRSR" id="PIRSR015477-1"/>
    </source>
</evidence>
<dbReference type="Pfam" id="PF13620">
    <property type="entry name" value="CarboxypepD_reg"/>
    <property type="match status" value="2"/>
</dbReference>
<dbReference type="GO" id="GO:0004252">
    <property type="term" value="F:serine-type endopeptidase activity"/>
    <property type="evidence" value="ECO:0007669"/>
    <property type="project" value="UniProtKB-UniRule"/>
</dbReference>
<dbReference type="GO" id="GO:0006508">
    <property type="term" value="P:proteolysis"/>
    <property type="evidence" value="ECO:0007669"/>
    <property type="project" value="UniProtKB-KW"/>
</dbReference>
<evidence type="ECO:0000256" key="1">
    <source>
        <dbReference type="ARBA" id="ARBA00011073"/>
    </source>
</evidence>
<dbReference type="PRINTS" id="PR00723">
    <property type="entry name" value="SUBTILISIN"/>
</dbReference>
<dbReference type="Pfam" id="PF20773">
    <property type="entry name" value="InhA-like_MAM"/>
    <property type="match status" value="1"/>
</dbReference>
<dbReference type="Gene3D" id="2.60.120.200">
    <property type="match status" value="1"/>
</dbReference>
<evidence type="ECO:0000256" key="7">
    <source>
        <dbReference type="SAM" id="SignalP"/>
    </source>
</evidence>
<evidence type="ECO:0000256" key="4">
    <source>
        <dbReference type="ARBA" id="ARBA00022825"/>
    </source>
</evidence>
<reference evidence="10 11" key="1">
    <citation type="submission" date="2017-08" db="EMBL/GenBank/DDBJ databases">
        <title>Virgibacillus indicus sp. nov. and Virgibacillus profoundi sp. nov, two moderately halophilic bacteria isolated from marine sediment by using the Microfluidic Streak Plate.</title>
        <authorList>
            <person name="Xu B."/>
            <person name="Hu B."/>
            <person name="Wang J."/>
            <person name="Zhu Y."/>
            <person name="Huang L."/>
            <person name="Du W."/>
            <person name="Huang Y."/>
        </authorList>
    </citation>
    <scope>NUCLEOTIDE SEQUENCE [LARGE SCALE GENOMIC DNA]</scope>
    <source>
        <strain evidence="10 11">IO3-P2-C2</strain>
    </source>
</reference>
<keyword evidence="2 6" id="KW-0645">Protease</keyword>
<dbReference type="PROSITE" id="PS51892">
    <property type="entry name" value="SUBTILASE"/>
    <property type="match status" value="1"/>
</dbReference>
<comment type="similarity">
    <text evidence="1 6">Belongs to the peptidase S8 family.</text>
</comment>
<organism evidence="10 11">
    <name type="scientific">Virgibacillus indicus</name>
    <dbReference type="NCBI Taxonomy" id="2024554"/>
    <lineage>
        <taxon>Bacteria</taxon>
        <taxon>Bacillati</taxon>
        <taxon>Bacillota</taxon>
        <taxon>Bacilli</taxon>
        <taxon>Bacillales</taxon>
        <taxon>Bacillaceae</taxon>
        <taxon>Virgibacillus</taxon>
    </lineage>
</organism>
<feature type="active site" description="Charge relay system" evidence="5 6">
    <location>
        <position position="223"/>
    </location>
</feature>
<dbReference type="PIRSF" id="PIRSF015477">
    <property type="entry name" value="Bpr"/>
    <property type="match status" value="1"/>
</dbReference>
<dbReference type="PROSITE" id="PS00137">
    <property type="entry name" value="SUBTILASE_HIS"/>
    <property type="match status" value="1"/>
</dbReference>
<dbReference type="InterPro" id="IPR051048">
    <property type="entry name" value="Peptidase_S8/S53_subtilisin"/>
</dbReference>
<evidence type="ECO:0000256" key="2">
    <source>
        <dbReference type="ARBA" id="ARBA00022670"/>
    </source>
</evidence>
<dbReference type="SUPFAM" id="SSF49464">
    <property type="entry name" value="Carboxypeptidase regulatory domain-like"/>
    <property type="match status" value="2"/>
</dbReference>
<dbReference type="InterPro" id="IPR023828">
    <property type="entry name" value="Peptidase_S8_Ser-AS"/>
</dbReference>
<dbReference type="InterPro" id="IPR008969">
    <property type="entry name" value="CarboxyPept-like_regulatory"/>
</dbReference>
<accession>A0A265N965</accession>
<proteinExistence type="inferred from homology"/>
<feature type="chain" id="PRO_5012470070" evidence="7">
    <location>
        <begin position="33"/>
        <end position="1461"/>
    </location>
</feature>
<name>A0A265N965_9BACI</name>
<dbReference type="Pfam" id="PF00082">
    <property type="entry name" value="Peptidase_S8"/>
    <property type="match status" value="1"/>
</dbReference>
<dbReference type="Gene3D" id="2.60.40.1120">
    <property type="entry name" value="Carboxypeptidase-like, regulatory domain"/>
    <property type="match status" value="2"/>
</dbReference>
<feature type="active site" description="Charge relay system" evidence="5 6">
    <location>
        <position position="448"/>
    </location>
</feature>
<feature type="active site" description="Charge relay system" evidence="5 6">
    <location>
        <position position="269"/>
    </location>
</feature>
<evidence type="ECO:0000313" key="11">
    <source>
        <dbReference type="Proteomes" id="UP000216498"/>
    </source>
</evidence>
<dbReference type="SUPFAM" id="SSF49899">
    <property type="entry name" value="Concanavalin A-like lectins/glucanases"/>
    <property type="match status" value="1"/>
</dbReference>
<dbReference type="Gene3D" id="3.40.50.200">
    <property type="entry name" value="Peptidase S8/S53 domain"/>
    <property type="match status" value="1"/>
</dbReference>
<dbReference type="InterPro" id="IPR013783">
    <property type="entry name" value="Ig-like_fold"/>
</dbReference>
<dbReference type="InterPro" id="IPR015500">
    <property type="entry name" value="Peptidase_S8_subtilisin-rel"/>
</dbReference>
<dbReference type="InterPro" id="IPR036852">
    <property type="entry name" value="Peptidase_S8/S53_dom_sf"/>
</dbReference>
<feature type="signal peptide" evidence="7">
    <location>
        <begin position="1"/>
        <end position="32"/>
    </location>
</feature>
<dbReference type="InterPro" id="IPR010259">
    <property type="entry name" value="S8pro/Inhibitor_I9"/>
</dbReference>
<evidence type="ECO:0000259" key="8">
    <source>
        <dbReference type="Pfam" id="PF00082"/>
    </source>
</evidence>
<protein>
    <submittedName>
        <fullName evidence="10">Peptidase S8</fullName>
    </submittedName>
</protein>
<dbReference type="FunFam" id="3.40.50.200:FF:000043">
    <property type="entry name" value="Peptidase S8"/>
    <property type="match status" value="1"/>
</dbReference>
<keyword evidence="11" id="KW-1185">Reference proteome</keyword>
<feature type="domain" description="Inhibitor I9" evidence="9">
    <location>
        <begin position="68"/>
        <end position="177"/>
    </location>
</feature>
<dbReference type="InterPro" id="IPR013320">
    <property type="entry name" value="ConA-like_dom_sf"/>
</dbReference>
<keyword evidence="7" id="KW-0732">Signal</keyword>
<dbReference type="InterPro" id="IPR022398">
    <property type="entry name" value="Peptidase_S8_His-AS"/>
</dbReference>
<feature type="domain" description="Peptidase S8/S53" evidence="8">
    <location>
        <begin position="214"/>
        <end position="500"/>
    </location>
</feature>
<dbReference type="InterPro" id="IPR000209">
    <property type="entry name" value="Peptidase_S8/S53_dom"/>
</dbReference>
<dbReference type="Pfam" id="PF09136">
    <property type="entry name" value="Glucodextran_B"/>
    <property type="match status" value="2"/>
</dbReference>
<dbReference type="RefSeq" id="WP_094885645.1">
    <property type="nucleotide sequence ID" value="NZ_NPMS01000004.1"/>
</dbReference>
<dbReference type="NCBIfam" id="NF038128">
    <property type="entry name" value="choice_anch_J"/>
    <property type="match status" value="1"/>
</dbReference>
<dbReference type="Gene3D" id="2.60.40.10">
    <property type="entry name" value="Immunoglobulins"/>
    <property type="match status" value="2"/>
</dbReference>
<dbReference type="OrthoDB" id="9798386at2"/>
<dbReference type="PANTHER" id="PTHR43399:SF4">
    <property type="entry name" value="CELL WALL-ASSOCIATED PROTEASE"/>
    <property type="match status" value="1"/>
</dbReference>
<comment type="caution">
    <text evidence="10">The sequence shown here is derived from an EMBL/GenBank/DDBJ whole genome shotgun (WGS) entry which is preliminary data.</text>
</comment>
<dbReference type="SUPFAM" id="SSF52743">
    <property type="entry name" value="Subtilisin-like"/>
    <property type="match status" value="1"/>
</dbReference>
<dbReference type="CDD" id="cd07481">
    <property type="entry name" value="Peptidases_S8_BacillopeptidaseF-like"/>
    <property type="match status" value="1"/>
</dbReference>
<dbReference type="InterPro" id="IPR033857">
    <property type="entry name" value="Bacillopeptidase_F"/>
</dbReference>
<gene>
    <name evidence="10" type="ORF">CIL03_09600</name>
</gene>
<dbReference type="Proteomes" id="UP000216498">
    <property type="component" value="Unassembled WGS sequence"/>
</dbReference>
<evidence type="ECO:0000313" key="10">
    <source>
        <dbReference type="EMBL" id="OZU88548.1"/>
    </source>
</evidence>
<dbReference type="PANTHER" id="PTHR43399">
    <property type="entry name" value="SUBTILISIN-RELATED"/>
    <property type="match status" value="1"/>
</dbReference>
<sequence length="1461" mass="156191">MRKRKRRQVKAMSIAATFLMTFSLIAPGVSNAESSNKLHESLNDSNKVTEAKVSDRLIKEFKDDEQVTFLVKFNEKADTKKIAEESKATSSKANLSAQKTELIQRSAVVSELKSTSLTSQANVKQFLEKELENGNVKDFNSYFIVNGMAVTATKEVAEKIATFQEVEKILPNETRELFTTVTENAKAPASEIANVEWNVERVGAPGVWDMGIDGSGTVVASIDTGVQWDHPALKEKYRGYDASTDEVTHDYNWFDATAGQDTPYDDQGHGTHVTGTMVGSEPDGSNQVGVAPGAKWIAVKAFTAAGGTDVDLLEAAEWIMAPTDADGNARVDLAPDVVNNSWGGGPGLDEWYREVVQNWRAADIFPEFSAGNTTLFNPGGPGSIATPANYPESFATGATDASDALASFSLQGPSPYEGDIKPDISAPGVNIRSSVPGGAYEGGWNGTSMAGPAVSAVAALLIQADSSLTIDQLEELITETAVPLTDGEFPDSPNMGYGYGLVNAYDAVSAVMTGLGTIEGQVTKEGEDTEAPTFEHVASAETYEGMDLDLTLQVSDNISVASVEVVYNDGQTVEADRISGDYKSGEYAVTIPGEEISGDSFNYHFVINDFGDNEVTSDEYSVAVLSGISVGYSEDFEATPNGWTVFGENNSWAHGVPVAGPEGAASGENVYATNLEGDYDSNSNTTLMMPPIDLPEGESYLQFNQWHNLEKYDSGRAYDFGHVFISTDQEEWTQLLTVEGLTDDWESAEVDLSEYSGQRVYIGFNLTTDGSVTRDGWYIDDVALTDTSDSASASLGVMPGKGNGKALGLNKDNKNAKSYNMGLGVIKANDKAEMKPKVDPAKIKPALPKTEKAPIEDEAITPALLPLGAQVSVLESGRSVNTDPENGSYTLLHAAGDFTVVAEAYGFHPEEQSVTVEADETTEADFTLEEMDQYEISGTITDEATGEPVEGATILLVEDANIAPVESGADGSYSLTAYEGTYTLKVLARGYHGTEVEVELDGEDANADISLEPFYTVPGGEIGYDDGTAENARAFYDAGNGWAVKMSLPEGEESGIVTDGVFQFHGTDWPVPGGTEFAVEVWDANGPDGTPGERIAGPVDAEATRSLDEWTVVDLREHAIQVEGDFYMVYIQTGANPNVPGLATDENSPNAERSYQYVAGAWSQSPAAEGNYMIRARVSYEVEEPVITSPSEDLITNSPELTVEGTASPTTTVQLLNNGEEVGTAEIGDDGQFAIPAELSEGDNVLTAVSLLNGTPTGESEAVTVTLDTEAPELTIDNPTDGDESNRETVTVEGTVSDANLDYVEVNGQEAAVTDGSYSKRILLDEGENTIEVEAADLAGNTTAESVTIDVDFTAPEIENLTPTEDVYIEAGESVKIEFDSEPGLRSTFFIHMPLTNASNSVANATELPMMEMSDGHYVGYWTATSNAYAEGGVIEVKVVDDYGNETREQAEGKLFINVEE</sequence>
<evidence type="ECO:0000256" key="6">
    <source>
        <dbReference type="PROSITE-ProRule" id="PRU01240"/>
    </source>
</evidence>
<evidence type="ECO:0000259" key="9">
    <source>
        <dbReference type="Pfam" id="PF05922"/>
    </source>
</evidence>
<keyword evidence="3 6" id="KW-0378">Hydrolase</keyword>
<dbReference type="InterPro" id="IPR012103">
    <property type="entry name" value="Pept_S8A_Bpr"/>
</dbReference>
<keyword evidence="4 6" id="KW-0720">Serine protease</keyword>
<dbReference type="EMBL" id="NPMS01000004">
    <property type="protein sequence ID" value="OZU88548.1"/>
    <property type="molecule type" value="Genomic_DNA"/>
</dbReference>